<dbReference type="RefSeq" id="WP_021644031.1">
    <property type="nucleotide sequence ID" value="NZ_KE993058.1"/>
</dbReference>
<evidence type="ECO:0000313" key="2">
    <source>
        <dbReference type="Proteomes" id="UP000016496"/>
    </source>
</evidence>
<dbReference type="OrthoDB" id="9788916at2"/>
<organism evidence="1 2">
    <name type="scientific">Bacteroides pyogenes F0041</name>
    <dbReference type="NCBI Taxonomy" id="1321819"/>
    <lineage>
        <taxon>Bacteria</taxon>
        <taxon>Pseudomonadati</taxon>
        <taxon>Bacteroidota</taxon>
        <taxon>Bacteroidia</taxon>
        <taxon>Bacteroidales</taxon>
        <taxon>Bacteroidaceae</taxon>
        <taxon>Bacteroides</taxon>
    </lineage>
</organism>
<dbReference type="HOGENOM" id="CLU_146691_0_0_10"/>
<dbReference type="AlphaFoldDB" id="U2CW46"/>
<comment type="caution">
    <text evidence="1">The sequence shown here is derived from an EMBL/GenBank/DDBJ whole genome shotgun (WGS) entry which is preliminary data.</text>
</comment>
<dbReference type="PATRIC" id="fig|1321819.3.peg.609"/>
<sequence length="149" mass="17290">MANKKKQQGHYCRICGEYKANEKFSGKGHTQHICKSCMSAMRNGKNPVELLSESLSADKEPTRFKKLDKEDKAALKALVIKLTAKYWHENRQIPFADSFSEILKSIIRNYDQECGILIKDDIELKNYLQTYTILTINRLLKEEFLMTPE</sequence>
<dbReference type="EMBL" id="AWSV01000040">
    <property type="protein sequence ID" value="ERI88273.1"/>
    <property type="molecule type" value="Genomic_DNA"/>
</dbReference>
<proteinExistence type="predicted"/>
<reference evidence="1 2" key="1">
    <citation type="submission" date="2013-08" db="EMBL/GenBank/DDBJ databases">
        <authorList>
            <person name="Weinstock G."/>
            <person name="Sodergren E."/>
            <person name="Wylie T."/>
            <person name="Fulton L."/>
            <person name="Fulton R."/>
            <person name="Fronick C."/>
            <person name="O'Laughlin M."/>
            <person name="Godfrey J."/>
            <person name="Miner T."/>
            <person name="Herter B."/>
            <person name="Appelbaum E."/>
            <person name="Cordes M."/>
            <person name="Lek S."/>
            <person name="Wollam A."/>
            <person name="Pepin K.H."/>
            <person name="Palsikar V.B."/>
            <person name="Mitreva M."/>
            <person name="Wilson R.K."/>
        </authorList>
    </citation>
    <scope>NUCLEOTIDE SEQUENCE [LARGE SCALE GENOMIC DNA]</scope>
    <source>
        <strain evidence="1 2">F0041</strain>
    </source>
</reference>
<accession>U2CW46</accession>
<name>U2CW46_9BACE</name>
<evidence type="ECO:0000313" key="1">
    <source>
        <dbReference type="EMBL" id="ERI88273.1"/>
    </source>
</evidence>
<gene>
    <name evidence="1" type="ORF">HMPREF1981_00657</name>
</gene>
<dbReference type="Proteomes" id="UP000016496">
    <property type="component" value="Unassembled WGS sequence"/>
</dbReference>
<protein>
    <submittedName>
        <fullName evidence="1">Uncharacterized protein</fullName>
    </submittedName>
</protein>